<dbReference type="InterPro" id="IPR035396">
    <property type="entry name" value="Bac_rhamnosid6H"/>
</dbReference>
<dbReference type="Pfam" id="PF05592">
    <property type="entry name" value="Bac_rhamnosid"/>
    <property type="match status" value="1"/>
</dbReference>
<dbReference type="EMBL" id="QRDZ01000022">
    <property type="protein sequence ID" value="RED64546.1"/>
    <property type="molecule type" value="Genomic_DNA"/>
</dbReference>
<dbReference type="AlphaFoldDB" id="A0A3D9ITV2"/>
<evidence type="ECO:0000256" key="3">
    <source>
        <dbReference type="ARBA" id="ARBA00022801"/>
    </source>
</evidence>
<feature type="domain" description="Alpha-L-rhamnosidase six-hairpin glycosidase" evidence="6">
    <location>
        <begin position="444"/>
        <end position="780"/>
    </location>
</feature>
<dbReference type="Pfam" id="PF17389">
    <property type="entry name" value="Bac_rhamnosid6H"/>
    <property type="match status" value="1"/>
</dbReference>
<feature type="domain" description="Alpha-L-rhamnosidase concanavalin-like" evidence="4">
    <location>
        <begin position="330"/>
        <end position="412"/>
    </location>
</feature>
<evidence type="ECO:0000313" key="9">
    <source>
        <dbReference type="Proteomes" id="UP000256977"/>
    </source>
</evidence>
<dbReference type="PANTHER" id="PTHR33307">
    <property type="entry name" value="ALPHA-RHAMNOSIDASE (EUROFUNG)"/>
    <property type="match status" value="1"/>
</dbReference>
<dbReference type="Pfam" id="PF17390">
    <property type="entry name" value="Bac_rhamnosid_C"/>
    <property type="match status" value="1"/>
</dbReference>
<dbReference type="PIRSF" id="PIRSF010631">
    <property type="entry name" value="A-rhamnsds"/>
    <property type="match status" value="1"/>
</dbReference>
<dbReference type="OrthoDB" id="9761045at2"/>
<organism evidence="8 9">
    <name type="scientific">Cohnella phaseoli</name>
    <dbReference type="NCBI Taxonomy" id="456490"/>
    <lineage>
        <taxon>Bacteria</taxon>
        <taxon>Bacillati</taxon>
        <taxon>Bacillota</taxon>
        <taxon>Bacilli</taxon>
        <taxon>Bacillales</taxon>
        <taxon>Paenibacillaceae</taxon>
        <taxon>Cohnella</taxon>
    </lineage>
</organism>
<sequence length="900" mass="99307">MTELIISSMRTEGRVQPMGLDATAPMLGWTFASSPSRSRSQTAYRIRVAACEELLVDGRSDVWDSGWRDGGNQAAIAYEGAPLEPRRRYYWQVTVRDDLGRQAESPVSWWETGLLRDGRWSGKWIGDASDGTAGRPLPQFRRSFRIEKPVRCARAYISGLGHYELRLNGGKVGDYELDPGWTEYDKTVLYIAYDITDALVQGENVAGILLGNGFYNVAGGRYTKFKDSYGAPKCLADLVIDYADGTSETIGTDSAWRTAASPLAFSCIYGGEDYDAQLEQEGWDRSGFAEGADWHEAAEAEAPSGELVAQAAPALKVMERLSPVSIAEPKPGLFIVDLGRNFSGWPEIAVSGTQGATVKLIPAELLTEDGLANQKWSGSPYELNYTLSGMGTEVWRPRFTYYGFRYVQVEGIGAITPEKDGHEACKLPVLHRIEGQMIYPDVRKAGSFCCSDDRLNRIHEIINRAMLSNMKSVLTDCPHREKLGWLEQVHLMGPSLIFNYDVEALLMKVLADIADAQQPDGLIPTTAPEYVVFQEPWDVFRHAVAWGGASVLTAWELLQRYGNAGVLQRHYETMRRYIDYLTVTADGNILRDGLGDWYDVGPNGPGFSQNTPVPLAETAIYYGLAIVMRSIATRLGFTEDADVYARLADSIKGAFNREFFDERTVLYAEGSDAALAMPLAIGLAPDAHRDALFARLVRNIEERGGRTTSGDVGHRYVLLALARGGRSDLIYRMTRSTDTPGYGYQIANGATTLTEAWDGPTVGKSQNHFMLGHLEEWLYTGLAGLDYRYLPETGRFAVKVKPGIVGDVLWAEARHELRAGQASVRWEQGEGHALEVAVEIPVNADGWIHIPVSEFDSVAVEGDGARFVGHEDGCAVYRTGSGSFVFTAKSRSDRRSVDQK</sequence>
<feature type="domain" description="Alpha-L-rhamnosidase C-terminal" evidence="7">
    <location>
        <begin position="798"/>
        <end position="860"/>
    </location>
</feature>
<reference evidence="8 9" key="1">
    <citation type="submission" date="2018-07" db="EMBL/GenBank/DDBJ databases">
        <title>Genomic Encyclopedia of Type Strains, Phase III (KMG-III): the genomes of soil and plant-associated and newly described type strains.</title>
        <authorList>
            <person name="Whitman W."/>
        </authorList>
    </citation>
    <scope>NUCLEOTIDE SEQUENCE [LARGE SCALE GENOMIC DNA]</scope>
    <source>
        <strain evidence="8 9">CECT 7287</strain>
    </source>
</reference>
<dbReference type="InterPro" id="IPR016007">
    <property type="entry name" value="Alpha_rhamnosid"/>
</dbReference>
<keyword evidence="9" id="KW-1185">Reference proteome</keyword>
<dbReference type="InterPro" id="IPR012341">
    <property type="entry name" value="6hp_glycosidase-like_sf"/>
</dbReference>
<evidence type="ECO:0000313" key="8">
    <source>
        <dbReference type="EMBL" id="RED64546.1"/>
    </source>
</evidence>
<dbReference type="Pfam" id="PF08531">
    <property type="entry name" value="Bac_rhamnosid_N"/>
    <property type="match status" value="1"/>
</dbReference>
<accession>A0A3D9ITV2</accession>
<dbReference type="GO" id="GO:0030596">
    <property type="term" value="F:alpha-L-rhamnosidase activity"/>
    <property type="evidence" value="ECO:0007669"/>
    <property type="project" value="UniProtKB-EC"/>
</dbReference>
<evidence type="ECO:0000256" key="1">
    <source>
        <dbReference type="ARBA" id="ARBA00001445"/>
    </source>
</evidence>
<evidence type="ECO:0000259" key="4">
    <source>
        <dbReference type="Pfam" id="PF05592"/>
    </source>
</evidence>
<gene>
    <name evidence="8" type="ORF">DFP98_12299</name>
</gene>
<dbReference type="Pfam" id="PF25788">
    <property type="entry name" value="Ig_Rha78A_N"/>
    <property type="match status" value="1"/>
</dbReference>
<dbReference type="RefSeq" id="WP_116063274.1">
    <property type="nucleotide sequence ID" value="NZ_QRDZ01000022.1"/>
</dbReference>
<dbReference type="Gene3D" id="2.60.120.260">
    <property type="entry name" value="Galactose-binding domain-like"/>
    <property type="match status" value="2"/>
</dbReference>
<name>A0A3D9ITV2_9BACL</name>
<evidence type="ECO:0000256" key="2">
    <source>
        <dbReference type="ARBA" id="ARBA00012652"/>
    </source>
</evidence>
<evidence type="ECO:0000259" key="7">
    <source>
        <dbReference type="Pfam" id="PF17390"/>
    </source>
</evidence>
<evidence type="ECO:0000259" key="5">
    <source>
        <dbReference type="Pfam" id="PF08531"/>
    </source>
</evidence>
<dbReference type="EC" id="3.2.1.40" evidence="2"/>
<proteinExistence type="predicted"/>
<evidence type="ECO:0000259" key="6">
    <source>
        <dbReference type="Pfam" id="PF17389"/>
    </source>
</evidence>
<dbReference type="Gene3D" id="2.60.40.10">
    <property type="entry name" value="Immunoglobulins"/>
    <property type="match status" value="1"/>
</dbReference>
<dbReference type="SUPFAM" id="SSF48208">
    <property type="entry name" value="Six-hairpin glycosidases"/>
    <property type="match status" value="1"/>
</dbReference>
<keyword evidence="3" id="KW-0378">Hydrolase</keyword>
<dbReference type="InterPro" id="IPR008902">
    <property type="entry name" value="Rhamnosid_concanavalin"/>
</dbReference>
<comment type="catalytic activity">
    <reaction evidence="1">
        <text>Hydrolysis of terminal non-reducing alpha-L-rhamnose residues in alpha-L-rhamnosides.</text>
        <dbReference type="EC" id="3.2.1.40"/>
    </reaction>
</comment>
<dbReference type="InterPro" id="IPR013737">
    <property type="entry name" value="Bac_rhamnosid_N"/>
</dbReference>
<protein>
    <recommendedName>
        <fullName evidence="2">alpha-L-rhamnosidase</fullName>
        <ecNumber evidence="2">3.2.1.40</ecNumber>
    </recommendedName>
</protein>
<comment type="caution">
    <text evidence="8">The sequence shown here is derived from an EMBL/GenBank/DDBJ whole genome shotgun (WGS) entry which is preliminary data.</text>
</comment>
<dbReference type="Gene3D" id="2.60.420.10">
    <property type="entry name" value="Maltose phosphorylase, domain 3"/>
    <property type="match status" value="1"/>
</dbReference>
<dbReference type="InterPro" id="IPR008928">
    <property type="entry name" value="6-hairpin_glycosidase_sf"/>
</dbReference>
<dbReference type="PANTHER" id="PTHR33307:SF11">
    <property type="entry name" value="ALPHA-L-RHAMNOSIDASE"/>
    <property type="match status" value="1"/>
</dbReference>
<dbReference type="GO" id="GO:0005975">
    <property type="term" value="P:carbohydrate metabolic process"/>
    <property type="evidence" value="ECO:0007669"/>
    <property type="project" value="InterPro"/>
</dbReference>
<dbReference type="InterPro" id="IPR013783">
    <property type="entry name" value="Ig-like_fold"/>
</dbReference>
<feature type="domain" description="Bacterial alpha-L-rhamnosidase N-terminal" evidence="5">
    <location>
        <begin position="149"/>
        <end position="319"/>
    </location>
</feature>
<dbReference type="Gene3D" id="1.50.10.10">
    <property type="match status" value="1"/>
</dbReference>
<dbReference type="InterPro" id="IPR035398">
    <property type="entry name" value="Bac_rhamnosid_C"/>
</dbReference>
<dbReference type="Proteomes" id="UP000256977">
    <property type="component" value="Unassembled WGS sequence"/>
</dbReference>